<proteinExistence type="predicted"/>
<reference evidence="2 3" key="1">
    <citation type="submission" date="2016-10" db="EMBL/GenBank/DDBJ databases">
        <title>Draft genome sequences of four alkaliphilic bacteria belonging to the Anaerobacillus genus.</title>
        <authorList>
            <person name="Bassil N.M."/>
            <person name="Lloyd J.R."/>
        </authorList>
    </citation>
    <scope>NUCLEOTIDE SEQUENCE [LARGE SCALE GENOMIC DNA]</scope>
    <source>
        <strain evidence="2 3">DSM 18345</strain>
    </source>
</reference>
<dbReference type="InterPro" id="IPR003615">
    <property type="entry name" value="HNH_nuc"/>
</dbReference>
<dbReference type="Proteomes" id="UP000179524">
    <property type="component" value="Unassembled WGS sequence"/>
</dbReference>
<organism evidence="2 3">
    <name type="scientific">Anaerobacillus alkalilacustris</name>
    <dbReference type="NCBI Taxonomy" id="393763"/>
    <lineage>
        <taxon>Bacteria</taxon>
        <taxon>Bacillati</taxon>
        <taxon>Bacillota</taxon>
        <taxon>Bacilli</taxon>
        <taxon>Bacillales</taxon>
        <taxon>Bacillaceae</taxon>
        <taxon>Anaerobacillus</taxon>
    </lineage>
</organism>
<dbReference type="GO" id="GO:0008270">
    <property type="term" value="F:zinc ion binding"/>
    <property type="evidence" value="ECO:0007669"/>
    <property type="project" value="InterPro"/>
</dbReference>
<dbReference type="InterPro" id="IPR002711">
    <property type="entry name" value="HNH"/>
</dbReference>
<dbReference type="EMBL" id="MLQR01000001">
    <property type="protein sequence ID" value="OIJ17688.1"/>
    <property type="molecule type" value="Genomic_DNA"/>
</dbReference>
<dbReference type="Pfam" id="PF01844">
    <property type="entry name" value="HNH"/>
    <property type="match status" value="1"/>
</dbReference>
<dbReference type="GO" id="GO:0004519">
    <property type="term" value="F:endonuclease activity"/>
    <property type="evidence" value="ECO:0007669"/>
    <property type="project" value="InterPro"/>
</dbReference>
<dbReference type="Gene3D" id="1.10.30.50">
    <property type="match status" value="1"/>
</dbReference>
<dbReference type="SMART" id="SM00507">
    <property type="entry name" value="HNHc"/>
    <property type="match status" value="1"/>
</dbReference>
<name>A0A1S2LZ04_9BACI</name>
<evidence type="ECO:0000313" key="2">
    <source>
        <dbReference type="EMBL" id="OIJ17688.1"/>
    </source>
</evidence>
<feature type="domain" description="HNH nuclease" evidence="1">
    <location>
        <begin position="28"/>
        <end position="92"/>
    </location>
</feature>
<gene>
    <name evidence="2" type="ORF">BKP37_03725</name>
</gene>
<dbReference type="AlphaFoldDB" id="A0A1S2LZ04"/>
<accession>A0A1S2LZ04</accession>
<comment type="caution">
    <text evidence="2">The sequence shown here is derived from an EMBL/GenBank/DDBJ whole genome shotgun (WGS) entry which is preliminary data.</text>
</comment>
<sequence>MEEETFPEGKTVYRLHKTKERNARLIDKRKKQAIERDGSLKCEACGFDFEETYGSVGKNYLEGHHIIPLSETKEPYEAKIEDIVLVCSNCHRMLHRKRPWLTVDQLHNLLKK</sequence>
<dbReference type="GO" id="GO:0003676">
    <property type="term" value="F:nucleic acid binding"/>
    <property type="evidence" value="ECO:0007669"/>
    <property type="project" value="InterPro"/>
</dbReference>
<evidence type="ECO:0000313" key="3">
    <source>
        <dbReference type="Proteomes" id="UP000179524"/>
    </source>
</evidence>
<keyword evidence="3" id="KW-1185">Reference proteome</keyword>
<protein>
    <recommendedName>
        <fullName evidence="1">HNH nuclease domain-containing protein</fullName>
    </recommendedName>
</protein>
<dbReference type="CDD" id="cd00085">
    <property type="entry name" value="HNHc"/>
    <property type="match status" value="1"/>
</dbReference>
<evidence type="ECO:0000259" key="1">
    <source>
        <dbReference type="SMART" id="SM00507"/>
    </source>
</evidence>